<evidence type="ECO:0000313" key="2">
    <source>
        <dbReference type="Proteomes" id="UP001596203"/>
    </source>
</evidence>
<dbReference type="EMBL" id="JBHSPR010000007">
    <property type="protein sequence ID" value="MFC6016039.1"/>
    <property type="molecule type" value="Genomic_DNA"/>
</dbReference>
<gene>
    <name evidence="1" type="ORF">ACFP2T_07515</name>
</gene>
<evidence type="ECO:0000313" key="1">
    <source>
        <dbReference type="EMBL" id="MFC6016039.1"/>
    </source>
</evidence>
<name>A0ABW1K524_9ACTN</name>
<proteinExistence type="predicted"/>
<dbReference type="Proteomes" id="UP001596203">
    <property type="component" value="Unassembled WGS sequence"/>
</dbReference>
<organism evidence="1 2">
    <name type="scientific">Plantactinospora solaniradicis</name>
    <dbReference type="NCBI Taxonomy" id="1723736"/>
    <lineage>
        <taxon>Bacteria</taxon>
        <taxon>Bacillati</taxon>
        <taxon>Actinomycetota</taxon>
        <taxon>Actinomycetes</taxon>
        <taxon>Micromonosporales</taxon>
        <taxon>Micromonosporaceae</taxon>
        <taxon>Plantactinospora</taxon>
    </lineage>
</organism>
<keyword evidence="2" id="KW-1185">Reference proteome</keyword>
<protein>
    <submittedName>
        <fullName evidence="1">Uncharacterized protein</fullName>
    </submittedName>
</protein>
<reference evidence="2" key="1">
    <citation type="journal article" date="2019" name="Int. J. Syst. Evol. Microbiol.">
        <title>The Global Catalogue of Microorganisms (GCM) 10K type strain sequencing project: providing services to taxonomists for standard genome sequencing and annotation.</title>
        <authorList>
            <consortium name="The Broad Institute Genomics Platform"/>
            <consortium name="The Broad Institute Genome Sequencing Center for Infectious Disease"/>
            <person name="Wu L."/>
            <person name="Ma J."/>
        </authorList>
    </citation>
    <scope>NUCLEOTIDE SEQUENCE [LARGE SCALE GENOMIC DNA]</scope>
    <source>
        <strain evidence="2">ZS-35-S2</strain>
    </source>
</reference>
<comment type="caution">
    <text evidence="1">The sequence shown here is derived from an EMBL/GenBank/DDBJ whole genome shotgun (WGS) entry which is preliminary data.</text>
</comment>
<sequence length="149" mass="16351">MTRPSADEMGVLRKIQADLGGLVEVMVVGTTASDWMSAMTALSDSGFDVHVFDTDTSSPIPMEPAVFTWGEDSPYAMRIRAGDQVWTASLYDPNVISLQCEADEFRTIQDVQEVKRLMSVLSAAVGKDSILAPESAYPGQLRPYLHVHR</sequence>
<accession>A0ABW1K524</accession>
<dbReference type="RefSeq" id="WP_377419023.1">
    <property type="nucleotide sequence ID" value="NZ_JBHSPR010000007.1"/>
</dbReference>